<accession>A0AAE0SG13</accession>
<dbReference type="EMBL" id="JAEAOA010000442">
    <property type="protein sequence ID" value="KAK3590695.1"/>
    <property type="molecule type" value="Genomic_DNA"/>
</dbReference>
<proteinExistence type="predicted"/>
<evidence type="ECO:0000313" key="1">
    <source>
        <dbReference type="EMBL" id="KAK3590695.1"/>
    </source>
</evidence>
<sequence length="67" mass="7730">MVKFQVTSAYVRVYTLDWIWGWGGIRKPQGTPPPFKCADNGSIDIKEKVYWAIIVIQNVMPYHSSLE</sequence>
<comment type="caution">
    <text evidence="1">The sequence shown here is derived from an EMBL/GenBank/DDBJ whole genome shotgun (WGS) entry which is preliminary data.</text>
</comment>
<feature type="non-terminal residue" evidence="1">
    <location>
        <position position="67"/>
    </location>
</feature>
<keyword evidence="2" id="KW-1185">Reference proteome</keyword>
<reference evidence="1" key="3">
    <citation type="submission" date="2023-05" db="EMBL/GenBank/DDBJ databases">
        <authorList>
            <person name="Smith C.H."/>
        </authorList>
    </citation>
    <scope>NUCLEOTIDE SEQUENCE</scope>
    <source>
        <strain evidence="1">CHS0354</strain>
        <tissue evidence="1">Mantle</tissue>
    </source>
</reference>
<dbReference type="AlphaFoldDB" id="A0AAE0SG13"/>
<gene>
    <name evidence="1" type="ORF">CHS0354_006383</name>
</gene>
<evidence type="ECO:0000313" key="2">
    <source>
        <dbReference type="Proteomes" id="UP001195483"/>
    </source>
</evidence>
<organism evidence="1 2">
    <name type="scientific">Potamilus streckersoni</name>
    <dbReference type="NCBI Taxonomy" id="2493646"/>
    <lineage>
        <taxon>Eukaryota</taxon>
        <taxon>Metazoa</taxon>
        <taxon>Spiralia</taxon>
        <taxon>Lophotrochozoa</taxon>
        <taxon>Mollusca</taxon>
        <taxon>Bivalvia</taxon>
        <taxon>Autobranchia</taxon>
        <taxon>Heteroconchia</taxon>
        <taxon>Palaeoheterodonta</taxon>
        <taxon>Unionida</taxon>
        <taxon>Unionoidea</taxon>
        <taxon>Unionidae</taxon>
        <taxon>Ambleminae</taxon>
        <taxon>Lampsilini</taxon>
        <taxon>Potamilus</taxon>
    </lineage>
</organism>
<name>A0AAE0SG13_9BIVA</name>
<dbReference type="Proteomes" id="UP001195483">
    <property type="component" value="Unassembled WGS sequence"/>
</dbReference>
<reference evidence="1" key="1">
    <citation type="journal article" date="2021" name="Genome Biol. Evol.">
        <title>A High-Quality Reference Genome for a Parasitic Bivalve with Doubly Uniparental Inheritance (Bivalvia: Unionida).</title>
        <authorList>
            <person name="Smith C.H."/>
        </authorList>
    </citation>
    <scope>NUCLEOTIDE SEQUENCE</scope>
    <source>
        <strain evidence="1">CHS0354</strain>
    </source>
</reference>
<protein>
    <submittedName>
        <fullName evidence="1">Uncharacterized protein</fullName>
    </submittedName>
</protein>
<reference evidence="1" key="2">
    <citation type="journal article" date="2021" name="Genome Biol. Evol.">
        <title>Developing a high-quality reference genome for a parasitic bivalve with doubly uniparental inheritance (Bivalvia: Unionida).</title>
        <authorList>
            <person name="Smith C.H."/>
        </authorList>
    </citation>
    <scope>NUCLEOTIDE SEQUENCE</scope>
    <source>
        <strain evidence="1">CHS0354</strain>
        <tissue evidence="1">Mantle</tissue>
    </source>
</reference>